<protein>
    <submittedName>
        <fullName evidence="2">Uncharacterized protein</fullName>
    </submittedName>
</protein>
<name>A0A1H9WFL2_9ACTN</name>
<organism evidence="2 3">
    <name type="scientific">Streptomyces qinglanensis</name>
    <dbReference type="NCBI Taxonomy" id="943816"/>
    <lineage>
        <taxon>Bacteria</taxon>
        <taxon>Bacillati</taxon>
        <taxon>Actinomycetota</taxon>
        <taxon>Actinomycetes</taxon>
        <taxon>Kitasatosporales</taxon>
        <taxon>Streptomycetaceae</taxon>
        <taxon>Streptomyces</taxon>
    </lineage>
</organism>
<evidence type="ECO:0000313" key="2">
    <source>
        <dbReference type="EMBL" id="SES32487.1"/>
    </source>
</evidence>
<accession>A0A1H9WFL2</accession>
<dbReference type="AlphaFoldDB" id="A0A1H9WFL2"/>
<gene>
    <name evidence="2" type="ORF">SAMN05421870_11774</name>
</gene>
<dbReference type="Proteomes" id="UP000182841">
    <property type="component" value="Unassembled WGS sequence"/>
</dbReference>
<dbReference type="EMBL" id="FOGO01000017">
    <property type="protein sequence ID" value="SES32487.1"/>
    <property type="molecule type" value="Genomic_DNA"/>
</dbReference>
<feature type="region of interest" description="Disordered" evidence="1">
    <location>
        <begin position="1"/>
        <end position="22"/>
    </location>
</feature>
<proteinExistence type="predicted"/>
<sequence length="39" mass="4475">MQKDVIHNNPLEDDEENRKPGVSITITVPIRNAEETEEI</sequence>
<reference evidence="3" key="1">
    <citation type="submission" date="2016-10" db="EMBL/GenBank/DDBJ databases">
        <authorList>
            <person name="Varghese N."/>
            <person name="Submissions S."/>
        </authorList>
    </citation>
    <scope>NUCLEOTIDE SEQUENCE [LARGE SCALE GENOMIC DNA]</scope>
    <source>
        <strain evidence="3">CGMCC 4.6825</strain>
    </source>
</reference>
<evidence type="ECO:0000313" key="3">
    <source>
        <dbReference type="Proteomes" id="UP000182841"/>
    </source>
</evidence>
<keyword evidence="3" id="KW-1185">Reference proteome</keyword>
<evidence type="ECO:0000256" key="1">
    <source>
        <dbReference type="SAM" id="MobiDB-lite"/>
    </source>
</evidence>